<dbReference type="SUPFAM" id="SSF52833">
    <property type="entry name" value="Thioredoxin-like"/>
    <property type="match status" value="2"/>
</dbReference>
<proteinExistence type="inferred from homology"/>
<keyword evidence="5" id="KW-0677">Repeat</keyword>
<organism evidence="12 13">
    <name type="scientific">Papiliotrema laurentii</name>
    <name type="common">Cryptococcus laurentii</name>
    <dbReference type="NCBI Taxonomy" id="5418"/>
    <lineage>
        <taxon>Eukaryota</taxon>
        <taxon>Fungi</taxon>
        <taxon>Dikarya</taxon>
        <taxon>Basidiomycota</taxon>
        <taxon>Agaricomycotina</taxon>
        <taxon>Tremellomycetes</taxon>
        <taxon>Tremellales</taxon>
        <taxon>Rhynchogastremaceae</taxon>
        <taxon>Papiliotrema</taxon>
    </lineage>
</organism>
<evidence type="ECO:0000256" key="1">
    <source>
        <dbReference type="ARBA" id="ARBA00001182"/>
    </source>
</evidence>
<evidence type="ECO:0000256" key="5">
    <source>
        <dbReference type="ARBA" id="ARBA00022737"/>
    </source>
</evidence>
<keyword evidence="4 10" id="KW-0732">Signal</keyword>
<dbReference type="GO" id="GO:0005783">
    <property type="term" value="C:endoplasmic reticulum"/>
    <property type="evidence" value="ECO:0007669"/>
    <property type="project" value="InterPro"/>
</dbReference>
<evidence type="ECO:0000256" key="4">
    <source>
        <dbReference type="ARBA" id="ARBA00022729"/>
    </source>
</evidence>
<keyword evidence="7" id="KW-0413">Isomerase</keyword>
<protein>
    <recommendedName>
        <fullName evidence="3">protein disulfide-isomerase</fullName>
        <ecNumber evidence="3">5.3.4.1</ecNumber>
    </recommendedName>
</protein>
<feature type="domain" description="Thioredoxin" evidence="11">
    <location>
        <begin position="128"/>
        <end position="249"/>
    </location>
</feature>
<keyword evidence="8" id="KW-0676">Redox-active center</keyword>
<dbReference type="InterPro" id="IPR036249">
    <property type="entry name" value="Thioredoxin-like_sf"/>
</dbReference>
<reference evidence="12" key="1">
    <citation type="submission" date="2023-02" db="EMBL/GenBank/DDBJ databases">
        <title>Identification and recombinant expression of a fungal hydrolase from Papiliotrema laurentii that hydrolyzes apple cutin and clears colloidal polyester polyurethane.</title>
        <authorList>
            <consortium name="DOE Joint Genome Institute"/>
            <person name="Roman V.A."/>
            <person name="Bojanowski C."/>
            <person name="Crable B.R."/>
            <person name="Wagner D.N."/>
            <person name="Hung C.S."/>
            <person name="Nadeau L.J."/>
            <person name="Schratz L."/>
            <person name="Haridas S."/>
            <person name="Pangilinan J."/>
            <person name="Lipzen A."/>
            <person name="Na H."/>
            <person name="Yan M."/>
            <person name="Ng V."/>
            <person name="Grigoriev I.V."/>
            <person name="Spatafora J.W."/>
            <person name="Barlow D."/>
            <person name="Biffinger J."/>
            <person name="Kelley-Loughnane N."/>
            <person name="Varaljay V.A."/>
            <person name="Crookes-Goodson W.J."/>
        </authorList>
    </citation>
    <scope>NUCLEOTIDE SEQUENCE</scope>
    <source>
        <strain evidence="12">5307AH</strain>
    </source>
</reference>
<dbReference type="InterPro" id="IPR036356">
    <property type="entry name" value="ERp29_C_sf"/>
</dbReference>
<dbReference type="NCBIfam" id="TIGR01126">
    <property type="entry name" value="pdi_dom"/>
    <property type="match status" value="2"/>
</dbReference>
<keyword evidence="6" id="KW-1015">Disulfide bond</keyword>
<evidence type="ECO:0000259" key="11">
    <source>
        <dbReference type="PROSITE" id="PS51352"/>
    </source>
</evidence>
<evidence type="ECO:0000313" key="13">
    <source>
        <dbReference type="Proteomes" id="UP001182556"/>
    </source>
</evidence>
<dbReference type="GO" id="GO:0003756">
    <property type="term" value="F:protein disulfide isomerase activity"/>
    <property type="evidence" value="ECO:0007669"/>
    <property type="project" value="UniProtKB-EC"/>
</dbReference>
<evidence type="ECO:0000256" key="7">
    <source>
        <dbReference type="ARBA" id="ARBA00023235"/>
    </source>
</evidence>
<dbReference type="Proteomes" id="UP001182556">
    <property type="component" value="Unassembled WGS sequence"/>
</dbReference>
<evidence type="ECO:0000256" key="3">
    <source>
        <dbReference type="ARBA" id="ARBA00012723"/>
    </source>
</evidence>
<dbReference type="InterPro" id="IPR005788">
    <property type="entry name" value="PDI_thioredoxin-like_dom"/>
</dbReference>
<dbReference type="PANTHER" id="PTHR45672:SF11">
    <property type="entry name" value="PROTEIN DISULFIDE-ISOMERASE C17H9.14C"/>
    <property type="match status" value="1"/>
</dbReference>
<evidence type="ECO:0000313" key="12">
    <source>
        <dbReference type="EMBL" id="KAK1924429.1"/>
    </source>
</evidence>
<dbReference type="InterPro" id="IPR013766">
    <property type="entry name" value="Thioredoxin_domain"/>
</dbReference>
<comment type="caution">
    <text evidence="12">The sequence shown here is derived from an EMBL/GenBank/DDBJ whole genome shotgun (WGS) entry which is preliminary data.</text>
</comment>
<name>A0AAD9D120_PAPLA</name>
<dbReference type="Gene3D" id="3.40.30.10">
    <property type="entry name" value="Glutaredoxin"/>
    <property type="match status" value="2"/>
</dbReference>
<dbReference type="InterPro" id="IPR017937">
    <property type="entry name" value="Thioredoxin_CS"/>
</dbReference>
<dbReference type="PANTHER" id="PTHR45672">
    <property type="entry name" value="PROTEIN DISULFIDE-ISOMERASE C17H9.14C-RELATED"/>
    <property type="match status" value="1"/>
</dbReference>
<accession>A0AAD9D120</accession>
<dbReference type="FunFam" id="3.40.30.10:FF:000032">
    <property type="entry name" value="Protein disulfide-isomerase A6 homolog"/>
    <property type="match status" value="1"/>
</dbReference>
<gene>
    <name evidence="12" type="ORF">DB88DRAFT_490371</name>
</gene>
<comment type="catalytic activity">
    <reaction evidence="1">
        <text>Catalyzes the rearrangement of -S-S- bonds in proteins.</text>
        <dbReference type="EC" id="5.3.4.1"/>
    </reaction>
</comment>
<dbReference type="InterPro" id="IPR051063">
    <property type="entry name" value="PDI"/>
</dbReference>
<evidence type="ECO:0000256" key="8">
    <source>
        <dbReference type="ARBA" id="ARBA00023284"/>
    </source>
</evidence>
<evidence type="ECO:0000256" key="6">
    <source>
        <dbReference type="ARBA" id="ARBA00023157"/>
    </source>
</evidence>
<feature type="domain" description="Thioredoxin" evidence="11">
    <location>
        <begin position="7"/>
        <end position="126"/>
    </location>
</feature>
<evidence type="ECO:0000256" key="10">
    <source>
        <dbReference type="SAM" id="SignalP"/>
    </source>
</evidence>
<dbReference type="Pfam" id="PF00085">
    <property type="entry name" value="Thioredoxin"/>
    <property type="match status" value="2"/>
</dbReference>
<dbReference type="GO" id="GO:0006457">
    <property type="term" value="P:protein folding"/>
    <property type="evidence" value="ECO:0007669"/>
    <property type="project" value="TreeGrafter"/>
</dbReference>
<dbReference type="EMBL" id="JAODAN010000005">
    <property type="protein sequence ID" value="KAK1924429.1"/>
    <property type="molecule type" value="Genomic_DNA"/>
</dbReference>
<feature type="signal peptide" evidence="10">
    <location>
        <begin position="1"/>
        <end position="17"/>
    </location>
</feature>
<feature type="chain" id="PRO_5042117657" description="protein disulfide-isomerase" evidence="10">
    <location>
        <begin position="18"/>
        <end position="402"/>
    </location>
</feature>
<dbReference type="PROSITE" id="PS00194">
    <property type="entry name" value="THIOREDOXIN_1"/>
    <property type="match status" value="2"/>
</dbReference>
<dbReference type="PROSITE" id="PS51352">
    <property type="entry name" value="THIOREDOXIN_2"/>
    <property type="match status" value="2"/>
</dbReference>
<dbReference type="CDD" id="cd02998">
    <property type="entry name" value="PDI_a_ERp38"/>
    <property type="match status" value="2"/>
</dbReference>
<keyword evidence="13" id="KW-1185">Reference proteome</keyword>
<dbReference type="Pfam" id="PF07749">
    <property type="entry name" value="ERp29"/>
    <property type="match status" value="1"/>
</dbReference>
<sequence>MRFFFAATLLTLAGAFASKVVDLDDKNFDQIVGQDKPALVEFYAPWCGHCKNLAPTYEQLADAFPTDKVIIAKTDADGVGRSLGSRFGVTGFPTLKWFPAGSLEPQDYQGGRDLDSLAQFVTKNSGARSSIKPPPPPAAVQLDASNFDDIALDEEKNVLVAFTAPWCGHCKNMKPAYESVANAFKGESNCVVAQMNADDAQNKPVATKYDVRSFPTIKFFPKGSDKTPIPYNSGRTEEQFIEFLNEHCGTHRGVGGLLSDTAGRVLTLDFFAQQFFSAVPTERPELLKKAQAYIGTLGTQTDAKVNTSADYYVKAMERILSKGEAWLVKEQARIAGLLASPSLAPTKLDELKIKANILSAFAAKKAEDATEAAKDKAGQVAEGVEAFAAMMEEKAGKVLGEL</sequence>
<comment type="similarity">
    <text evidence="2 9">Belongs to the protein disulfide isomerase family.</text>
</comment>
<dbReference type="CDD" id="cd00238">
    <property type="entry name" value="ERp29c"/>
    <property type="match status" value="1"/>
</dbReference>
<evidence type="ECO:0000256" key="9">
    <source>
        <dbReference type="RuleBase" id="RU004208"/>
    </source>
</evidence>
<dbReference type="SUPFAM" id="SSF47933">
    <property type="entry name" value="ERP29 C domain-like"/>
    <property type="match status" value="1"/>
</dbReference>
<dbReference type="Gene3D" id="1.20.1150.12">
    <property type="entry name" value="Endoplasmic reticulum resident protein 29, C-terminal domain"/>
    <property type="match status" value="1"/>
</dbReference>
<dbReference type="EC" id="5.3.4.1" evidence="3"/>
<evidence type="ECO:0000256" key="2">
    <source>
        <dbReference type="ARBA" id="ARBA00006347"/>
    </source>
</evidence>
<dbReference type="PRINTS" id="PR00421">
    <property type="entry name" value="THIOREDOXIN"/>
</dbReference>
<dbReference type="AlphaFoldDB" id="A0AAD9D120"/>
<dbReference type="InterPro" id="IPR011679">
    <property type="entry name" value="ERp29_C"/>
</dbReference>